<accession>A0ABS2PM31</accession>
<evidence type="ECO:0000313" key="4">
    <source>
        <dbReference type="Proteomes" id="UP000809081"/>
    </source>
</evidence>
<organism evidence="3 4">
    <name type="scientific">Streptococcus saliviloxodontae</name>
    <dbReference type="NCBI Taxonomy" id="1349416"/>
    <lineage>
        <taxon>Bacteria</taxon>
        <taxon>Bacillati</taxon>
        <taxon>Bacillota</taxon>
        <taxon>Bacilli</taxon>
        <taxon>Lactobacillales</taxon>
        <taxon>Streptococcaceae</taxon>
        <taxon>Streptococcus</taxon>
    </lineage>
</organism>
<keyword evidence="4" id="KW-1185">Reference proteome</keyword>
<keyword evidence="1" id="KW-0175">Coiled coil</keyword>
<feature type="domain" description="Glycosyltransferase 2-like" evidence="2">
    <location>
        <begin position="4"/>
        <end position="113"/>
    </location>
</feature>
<dbReference type="InterPro" id="IPR029044">
    <property type="entry name" value="Nucleotide-diphossugar_trans"/>
</dbReference>
<dbReference type="GO" id="GO:0016757">
    <property type="term" value="F:glycosyltransferase activity"/>
    <property type="evidence" value="ECO:0007669"/>
    <property type="project" value="UniProtKB-KW"/>
</dbReference>
<evidence type="ECO:0000259" key="2">
    <source>
        <dbReference type="Pfam" id="PF00535"/>
    </source>
</evidence>
<dbReference type="EMBL" id="JAFBEI010000015">
    <property type="protein sequence ID" value="MBM7636055.1"/>
    <property type="molecule type" value="Genomic_DNA"/>
</dbReference>
<keyword evidence="3" id="KW-0808">Transferase</keyword>
<dbReference type="EC" id="2.4.1.-" evidence="3"/>
<feature type="coiled-coil region" evidence="1">
    <location>
        <begin position="407"/>
        <end position="441"/>
    </location>
</feature>
<keyword evidence="3" id="KW-0328">Glycosyltransferase</keyword>
<dbReference type="InterPro" id="IPR001173">
    <property type="entry name" value="Glyco_trans_2-like"/>
</dbReference>
<sequence>MTVSIICTNYNKGDWIADAIDSFLAQETHFEVEIIIVDDASSDQSPDIIRDYAERYPDKIRAFFNRENQGITKTWVAICKEATGDYIARCDGDDYWIDPKKLEKQVALLEKNSESKWSNTEFDMVTSTGQVTQAKAFENKVLPLITSYEEMLALKGMTMASTWLVERELMLEVNESISLDAIDDTFDLQLELFKRTQLSFLPDSTTVYRMDPESDSRTLNVARLENRFDRLRDTQLAYLKKYPNTDFAKVLEKLLPQHNEFEKRLALSHLPNAYLTGQFITVYIADEKGNFSEEDARHFPVQTKGSLEIELPEQVDLVRIDMTELPSYFKSLRLINVDYQTQILPKHTSGVIIGDQYYFGHHDPQLYFDIASFKSKRFVLDYELYDVTDVTSQDNFVAQLTAQLSDYETLYREHSQLMRQAQHFEQESQAYKQQLEEMVVRYNSVTHSRRWTIPTKLINFFRRK</sequence>
<dbReference type="Gene3D" id="3.90.550.10">
    <property type="entry name" value="Spore Coat Polysaccharide Biosynthesis Protein SpsA, Chain A"/>
    <property type="match status" value="1"/>
</dbReference>
<dbReference type="Proteomes" id="UP000809081">
    <property type="component" value="Unassembled WGS sequence"/>
</dbReference>
<proteinExistence type="predicted"/>
<dbReference type="Pfam" id="PF00535">
    <property type="entry name" value="Glycos_transf_2"/>
    <property type="match status" value="1"/>
</dbReference>
<comment type="caution">
    <text evidence="3">The sequence shown here is derived from an EMBL/GenBank/DDBJ whole genome shotgun (WGS) entry which is preliminary data.</text>
</comment>
<protein>
    <submittedName>
        <fullName evidence="3">Glucosyltransferase</fullName>
        <ecNumber evidence="3">2.4.1.-</ecNumber>
    </submittedName>
</protein>
<dbReference type="PANTHER" id="PTHR22916">
    <property type="entry name" value="GLYCOSYLTRANSFERASE"/>
    <property type="match status" value="1"/>
</dbReference>
<reference evidence="3 4" key="1">
    <citation type="submission" date="2021-01" db="EMBL/GenBank/DDBJ databases">
        <title>Genomic Encyclopedia of Type Strains, Phase IV (KMG-IV): sequencing the most valuable type-strain genomes for metagenomic binning, comparative biology and taxonomic classification.</title>
        <authorList>
            <person name="Goeker M."/>
        </authorList>
    </citation>
    <scope>NUCLEOTIDE SEQUENCE [LARGE SCALE GENOMIC DNA]</scope>
    <source>
        <strain evidence="3 4">DSM 27513</strain>
    </source>
</reference>
<evidence type="ECO:0000313" key="3">
    <source>
        <dbReference type="EMBL" id="MBM7636055.1"/>
    </source>
</evidence>
<name>A0ABS2PM31_9STRE</name>
<gene>
    <name evidence="3" type="ORF">JOC31_000874</name>
</gene>
<dbReference type="RefSeq" id="WP_205016951.1">
    <property type="nucleotide sequence ID" value="NZ_JAFBEI010000015.1"/>
</dbReference>
<evidence type="ECO:0000256" key="1">
    <source>
        <dbReference type="SAM" id="Coils"/>
    </source>
</evidence>
<dbReference type="PANTHER" id="PTHR22916:SF3">
    <property type="entry name" value="UDP-GLCNAC:BETAGAL BETA-1,3-N-ACETYLGLUCOSAMINYLTRANSFERASE-LIKE PROTEIN 1"/>
    <property type="match status" value="1"/>
</dbReference>
<dbReference type="CDD" id="cd00761">
    <property type="entry name" value="Glyco_tranf_GTA_type"/>
    <property type="match status" value="1"/>
</dbReference>
<dbReference type="SUPFAM" id="SSF53448">
    <property type="entry name" value="Nucleotide-diphospho-sugar transferases"/>
    <property type="match status" value="1"/>
</dbReference>